<dbReference type="InterPro" id="IPR036388">
    <property type="entry name" value="WH-like_DNA-bd_sf"/>
</dbReference>
<dbReference type="Proteomes" id="UP000196778">
    <property type="component" value="Unassembled WGS sequence"/>
</dbReference>
<keyword evidence="1" id="KW-0805">Transcription regulation</keyword>
<dbReference type="InterPro" id="IPR000524">
    <property type="entry name" value="Tscrpt_reg_HTH_GntR"/>
</dbReference>
<dbReference type="Pfam" id="PF07729">
    <property type="entry name" value="FCD"/>
    <property type="match status" value="1"/>
</dbReference>
<dbReference type="SMART" id="SM00895">
    <property type="entry name" value="FCD"/>
    <property type="match status" value="1"/>
</dbReference>
<proteinExistence type="predicted"/>
<dbReference type="Gene3D" id="1.20.120.530">
    <property type="entry name" value="GntR ligand-binding domain-like"/>
    <property type="match status" value="1"/>
</dbReference>
<gene>
    <name evidence="5" type="ORF">FM119_12455</name>
</gene>
<name>A0A1R4K9T6_9MICO</name>
<dbReference type="PANTHER" id="PTHR43537">
    <property type="entry name" value="TRANSCRIPTIONAL REGULATOR, GNTR FAMILY"/>
    <property type="match status" value="1"/>
</dbReference>
<dbReference type="EMBL" id="FUKR01000072">
    <property type="protein sequence ID" value="SJN41171.1"/>
    <property type="molecule type" value="Genomic_DNA"/>
</dbReference>
<accession>A0A1R4K9T6</accession>
<evidence type="ECO:0000256" key="1">
    <source>
        <dbReference type="ARBA" id="ARBA00023015"/>
    </source>
</evidence>
<dbReference type="SUPFAM" id="SSF46785">
    <property type="entry name" value="Winged helix' DNA-binding domain"/>
    <property type="match status" value="1"/>
</dbReference>
<feature type="domain" description="HTH gntR-type" evidence="4">
    <location>
        <begin position="15"/>
        <end position="82"/>
    </location>
</feature>
<dbReference type="AlphaFoldDB" id="A0A1R4K9T6"/>
<dbReference type="Gene3D" id="1.10.10.10">
    <property type="entry name" value="Winged helix-like DNA-binding domain superfamily/Winged helix DNA-binding domain"/>
    <property type="match status" value="1"/>
</dbReference>
<sequence>MNVDDRLLAAIPRRSSLADEVYTILERRLIEGTIAAGSSIIIDGLAKEFAVSHTPIREALARLESTGLVSRTAHRGYRAAPLSTVEELANLMEARVTIEPRCAALASQALSDAFLAELTAAVEALDAYDGSRDFHLFWEADARFHQLIATNTGNRFLAAAFEALGGHVQRFRLFGALGGSDIQFAALEHGRILDAIRAGDAEAAEREMAAHLTNARDRATADRSVIAEL</sequence>
<dbReference type="PANTHER" id="PTHR43537:SF24">
    <property type="entry name" value="GLUCONATE OPERON TRANSCRIPTIONAL REPRESSOR"/>
    <property type="match status" value="1"/>
</dbReference>
<keyword evidence="6" id="KW-1185">Reference proteome</keyword>
<reference evidence="6" key="1">
    <citation type="submission" date="2017-02" db="EMBL/GenBank/DDBJ databases">
        <authorList>
            <person name="Dridi B."/>
        </authorList>
    </citation>
    <scope>NUCLEOTIDE SEQUENCE [LARGE SCALE GENOMIC DNA]</scope>
    <source>
        <strain evidence="6">EB411</strain>
    </source>
</reference>
<evidence type="ECO:0000313" key="5">
    <source>
        <dbReference type="EMBL" id="SJN41171.1"/>
    </source>
</evidence>
<dbReference type="OrthoDB" id="7989071at2"/>
<dbReference type="GO" id="GO:0003700">
    <property type="term" value="F:DNA-binding transcription factor activity"/>
    <property type="evidence" value="ECO:0007669"/>
    <property type="project" value="InterPro"/>
</dbReference>
<dbReference type="Pfam" id="PF00392">
    <property type="entry name" value="GntR"/>
    <property type="match status" value="1"/>
</dbReference>
<dbReference type="InterPro" id="IPR036390">
    <property type="entry name" value="WH_DNA-bd_sf"/>
</dbReference>
<dbReference type="GO" id="GO:0003677">
    <property type="term" value="F:DNA binding"/>
    <property type="evidence" value="ECO:0007669"/>
    <property type="project" value="UniProtKB-KW"/>
</dbReference>
<dbReference type="RefSeq" id="WP_087138485.1">
    <property type="nucleotide sequence ID" value="NZ_FUKR01000072.1"/>
</dbReference>
<evidence type="ECO:0000256" key="2">
    <source>
        <dbReference type="ARBA" id="ARBA00023125"/>
    </source>
</evidence>
<dbReference type="InterPro" id="IPR011711">
    <property type="entry name" value="GntR_C"/>
</dbReference>
<evidence type="ECO:0000313" key="6">
    <source>
        <dbReference type="Proteomes" id="UP000196778"/>
    </source>
</evidence>
<evidence type="ECO:0000259" key="4">
    <source>
        <dbReference type="PROSITE" id="PS50949"/>
    </source>
</evidence>
<protein>
    <submittedName>
        <fullName evidence="5">Transcriptional regulator, GntR family</fullName>
    </submittedName>
</protein>
<organism evidence="5 6">
    <name type="scientific">Mycetocola reblochoni REB411</name>
    <dbReference type="NCBI Taxonomy" id="1255698"/>
    <lineage>
        <taxon>Bacteria</taxon>
        <taxon>Bacillati</taxon>
        <taxon>Actinomycetota</taxon>
        <taxon>Actinomycetes</taxon>
        <taxon>Micrococcales</taxon>
        <taxon>Microbacteriaceae</taxon>
        <taxon>Mycetocola</taxon>
    </lineage>
</organism>
<keyword evidence="2" id="KW-0238">DNA-binding</keyword>
<evidence type="ECO:0000256" key="3">
    <source>
        <dbReference type="ARBA" id="ARBA00023163"/>
    </source>
</evidence>
<dbReference type="SMART" id="SM00345">
    <property type="entry name" value="HTH_GNTR"/>
    <property type="match status" value="1"/>
</dbReference>
<dbReference type="PROSITE" id="PS50949">
    <property type="entry name" value="HTH_GNTR"/>
    <property type="match status" value="1"/>
</dbReference>
<dbReference type="SUPFAM" id="SSF48008">
    <property type="entry name" value="GntR ligand-binding domain-like"/>
    <property type="match status" value="1"/>
</dbReference>
<dbReference type="InterPro" id="IPR008920">
    <property type="entry name" value="TF_FadR/GntR_C"/>
</dbReference>
<keyword evidence="3" id="KW-0804">Transcription</keyword>